<accession>A0A1B8ZBU1</accession>
<evidence type="ECO:0000256" key="1">
    <source>
        <dbReference type="PROSITE-ProRule" id="PRU00169"/>
    </source>
</evidence>
<dbReference type="Proteomes" id="UP000092651">
    <property type="component" value="Unassembled WGS sequence"/>
</dbReference>
<proteinExistence type="predicted"/>
<dbReference type="GO" id="GO:0000156">
    <property type="term" value="F:phosphorelay response regulator activity"/>
    <property type="evidence" value="ECO:0007669"/>
    <property type="project" value="InterPro"/>
</dbReference>
<dbReference type="Pfam" id="PF00072">
    <property type="entry name" value="Response_reg"/>
    <property type="match status" value="1"/>
</dbReference>
<organism evidence="4 5">
    <name type="scientific">Chryseobacterium artocarpi</name>
    <dbReference type="NCBI Taxonomy" id="1414727"/>
    <lineage>
        <taxon>Bacteria</taxon>
        <taxon>Pseudomonadati</taxon>
        <taxon>Bacteroidota</taxon>
        <taxon>Flavobacteriia</taxon>
        <taxon>Flavobacteriales</taxon>
        <taxon>Weeksellaceae</taxon>
        <taxon>Chryseobacterium group</taxon>
        <taxon>Chryseobacterium</taxon>
    </lineage>
</organism>
<gene>
    <name evidence="4" type="ORF">BBI01_17945</name>
</gene>
<dbReference type="SUPFAM" id="SSF52172">
    <property type="entry name" value="CheY-like"/>
    <property type="match status" value="1"/>
</dbReference>
<dbReference type="PANTHER" id="PTHR37299">
    <property type="entry name" value="TRANSCRIPTIONAL REGULATOR-RELATED"/>
    <property type="match status" value="1"/>
</dbReference>
<dbReference type="EMBL" id="MAYH01000048">
    <property type="protein sequence ID" value="OCA69092.1"/>
    <property type="molecule type" value="Genomic_DNA"/>
</dbReference>
<dbReference type="InterPro" id="IPR001789">
    <property type="entry name" value="Sig_transdc_resp-reg_receiver"/>
</dbReference>
<dbReference type="AlphaFoldDB" id="A0A1B8ZBU1"/>
<evidence type="ECO:0000259" key="2">
    <source>
        <dbReference type="PROSITE" id="PS50110"/>
    </source>
</evidence>
<dbReference type="GO" id="GO:0003677">
    <property type="term" value="F:DNA binding"/>
    <property type="evidence" value="ECO:0007669"/>
    <property type="project" value="UniProtKB-KW"/>
</dbReference>
<dbReference type="PROSITE" id="PS50930">
    <property type="entry name" value="HTH_LYTTR"/>
    <property type="match status" value="1"/>
</dbReference>
<dbReference type="PANTHER" id="PTHR37299:SF1">
    <property type="entry name" value="STAGE 0 SPORULATION PROTEIN A HOMOLOG"/>
    <property type="match status" value="1"/>
</dbReference>
<dbReference type="InterPro" id="IPR011006">
    <property type="entry name" value="CheY-like_superfamily"/>
</dbReference>
<feature type="domain" description="HTH LytTR-type" evidence="3">
    <location>
        <begin position="145"/>
        <end position="252"/>
    </location>
</feature>
<dbReference type="PROSITE" id="PS50110">
    <property type="entry name" value="RESPONSE_REGULATORY"/>
    <property type="match status" value="1"/>
</dbReference>
<feature type="domain" description="Response regulatory" evidence="2">
    <location>
        <begin position="2"/>
        <end position="115"/>
    </location>
</feature>
<dbReference type="RefSeq" id="WP_065396191.1">
    <property type="nucleotide sequence ID" value="NZ_MAYH01000048.1"/>
</dbReference>
<keyword evidence="1" id="KW-0597">Phosphoprotein</keyword>
<evidence type="ECO:0000313" key="5">
    <source>
        <dbReference type="Proteomes" id="UP000092651"/>
    </source>
</evidence>
<evidence type="ECO:0000313" key="4">
    <source>
        <dbReference type="EMBL" id="OCA69092.1"/>
    </source>
</evidence>
<comment type="caution">
    <text evidence="4">The sequence shown here is derived from an EMBL/GenBank/DDBJ whole genome shotgun (WGS) entry which is preliminary data.</text>
</comment>
<keyword evidence="5" id="KW-1185">Reference proteome</keyword>
<protein>
    <submittedName>
        <fullName evidence="4">DNA-binding response regulator</fullName>
    </submittedName>
</protein>
<dbReference type="SMART" id="SM00850">
    <property type="entry name" value="LytTR"/>
    <property type="match status" value="1"/>
</dbReference>
<dbReference type="Gene3D" id="3.40.50.2300">
    <property type="match status" value="1"/>
</dbReference>
<dbReference type="Gene3D" id="2.40.50.1020">
    <property type="entry name" value="LytTr DNA-binding domain"/>
    <property type="match status" value="1"/>
</dbReference>
<dbReference type="InterPro" id="IPR007492">
    <property type="entry name" value="LytTR_DNA-bd_dom"/>
</dbReference>
<dbReference type="SMART" id="SM00448">
    <property type="entry name" value="REC"/>
    <property type="match status" value="1"/>
</dbReference>
<dbReference type="InterPro" id="IPR046947">
    <property type="entry name" value="LytR-like"/>
</dbReference>
<dbReference type="Pfam" id="PF04397">
    <property type="entry name" value="LytTR"/>
    <property type="match status" value="1"/>
</dbReference>
<keyword evidence="4" id="KW-0238">DNA-binding</keyword>
<reference evidence="4 5" key="1">
    <citation type="submission" date="2016-07" db="EMBL/GenBank/DDBJ databases">
        <authorList>
            <person name="Jeong J.-J."/>
            <person name="Kim D.W."/>
            <person name="Sang M.K."/>
            <person name="Choi I.-G."/>
            <person name="Kim K.D."/>
        </authorList>
    </citation>
    <scope>NUCLEOTIDE SEQUENCE [LARGE SCALE GENOMIC DNA]</scope>
    <source>
        <strain evidence="4 5">UTM-3</strain>
    </source>
</reference>
<feature type="modified residue" description="4-aspartylphosphate" evidence="1">
    <location>
        <position position="55"/>
    </location>
</feature>
<name>A0A1B8ZBU1_9FLAO</name>
<sequence>MKVIIIEDEKFNIIKLKKMLSEIDSSIVVEKELGTIKESVNYLKKNTDVDAIFMDIRLGDGLSFEIFSQVKITCPVIFVSAYDEYAVQAFKVNGLDYILKPVDKTDLSNAVERIKNRIQSSDTNSLIKSLLEQINSKQLVYRNRFIINFQDEIKTIQTANIHFITLEDSKTYIHLNDGTNIYLNMTMDDVETQLDPTIFFRANRRCIIHIDSIDKIVNYSVSKLKIIIKSNKEQEIIISREKVPVFKKWIDR</sequence>
<evidence type="ECO:0000259" key="3">
    <source>
        <dbReference type="PROSITE" id="PS50930"/>
    </source>
</evidence>
<dbReference type="OrthoDB" id="2168082at2"/>